<dbReference type="Gene3D" id="3.30.559.10">
    <property type="entry name" value="Chloramphenicol acetyltransferase-like domain"/>
    <property type="match status" value="2"/>
</dbReference>
<keyword evidence="3" id="KW-1185">Reference proteome</keyword>
<sequence length="485" mass="54560">MKNLRTAVVRCLSRSIIKPHLTKQTRPHREQQQTCHLTPWGLSLISAHYIQMGLLFAKPQPLPSVGNTKVVSRTIVDQLKLSLSQTLTHFLPLTGRFVTNRCDDPPSYSISIDYTNNDSSEGVEFIHAAAPVTLDEILSSVYVPPIVRSFFASYDNEEMATINHDGHTISLLSVQVTELLDGYFIGCSVNHAVVDGNSFYHFLSMWAEICRRKGNDIELISRPPIIKGTFHKKKKKKNNNNNNNNNAIVNLPFCHPNEFIGRYPPPPLAEKIFHFSGQSMSKLKTQANNECRTNKISAFQSLSALVWRSLARARCLLEDEETSCTICIDDRWRLDPSMSRDNFGCYMNTLVVKTKVRELLHNNLGASALALHDAVAGHTDESIRRWFNDWKKTPKISLLGPQYDQCTMLVGGSPRFDAYGCDFGWGKPMAVRSGWTFKFSGNVWAYPGRDSNGSVDLEICLSPTTMSALECDEEFMNAVTIKDAF</sequence>
<reference evidence="2 3" key="1">
    <citation type="journal article" date="2018" name="Science">
        <title>The opium poppy genome and morphinan production.</title>
        <authorList>
            <person name="Guo L."/>
            <person name="Winzer T."/>
            <person name="Yang X."/>
            <person name="Li Y."/>
            <person name="Ning Z."/>
            <person name="He Z."/>
            <person name="Teodor R."/>
            <person name="Lu Y."/>
            <person name="Bowser T.A."/>
            <person name="Graham I.A."/>
            <person name="Ye K."/>
        </authorList>
    </citation>
    <scope>NUCLEOTIDE SEQUENCE [LARGE SCALE GENOMIC DNA]</scope>
    <source>
        <strain evidence="3">cv. HN1</strain>
        <tissue evidence="2">Leaves</tissue>
    </source>
</reference>
<accession>A0A4Y7JQS1</accession>
<dbReference type="OMA" id="YQLGVHF"/>
<dbReference type="PANTHER" id="PTHR31896:SF12">
    <property type="entry name" value="HXXXD-TYPE ACYL-TRANSFERASE FAMILY PROTEIN"/>
    <property type="match status" value="1"/>
</dbReference>
<protein>
    <submittedName>
        <fullName evidence="2">Uncharacterized protein</fullName>
    </submittedName>
</protein>
<name>A0A4Y7JQS1_PAPSO</name>
<dbReference type="AlphaFoldDB" id="A0A4Y7JQS1"/>
<dbReference type="InterPro" id="IPR023213">
    <property type="entry name" value="CAT-like_dom_sf"/>
</dbReference>
<dbReference type="GO" id="GO:0016740">
    <property type="term" value="F:transferase activity"/>
    <property type="evidence" value="ECO:0007669"/>
    <property type="project" value="UniProtKB-KW"/>
</dbReference>
<dbReference type="PANTHER" id="PTHR31896">
    <property type="entry name" value="FAMILY REGULATORY PROTEIN, PUTATIVE (AFU_ORTHOLOGUE AFUA_3G14730)-RELATED"/>
    <property type="match status" value="1"/>
</dbReference>
<dbReference type="Pfam" id="PF02458">
    <property type="entry name" value="Transferase"/>
    <property type="match status" value="1"/>
</dbReference>
<evidence type="ECO:0000313" key="2">
    <source>
        <dbReference type="EMBL" id="RZC62301.1"/>
    </source>
</evidence>
<proteinExistence type="predicted"/>
<dbReference type="InterPro" id="IPR051283">
    <property type="entry name" value="Sec_Metabolite_Acyltrans"/>
</dbReference>
<organism evidence="2 3">
    <name type="scientific">Papaver somniferum</name>
    <name type="common">Opium poppy</name>
    <dbReference type="NCBI Taxonomy" id="3469"/>
    <lineage>
        <taxon>Eukaryota</taxon>
        <taxon>Viridiplantae</taxon>
        <taxon>Streptophyta</taxon>
        <taxon>Embryophyta</taxon>
        <taxon>Tracheophyta</taxon>
        <taxon>Spermatophyta</taxon>
        <taxon>Magnoliopsida</taxon>
        <taxon>Ranunculales</taxon>
        <taxon>Papaveraceae</taxon>
        <taxon>Papaveroideae</taxon>
        <taxon>Papaver</taxon>
    </lineage>
</organism>
<dbReference type="EMBL" id="CM010719">
    <property type="protein sequence ID" value="RZC62301.1"/>
    <property type="molecule type" value="Genomic_DNA"/>
</dbReference>
<evidence type="ECO:0000313" key="3">
    <source>
        <dbReference type="Proteomes" id="UP000316621"/>
    </source>
</evidence>
<dbReference type="Proteomes" id="UP000316621">
    <property type="component" value="Chromosome 5"/>
</dbReference>
<keyword evidence="1" id="KW-0808">Transferase</keyword>
<gene>
    <name evidence="2" type="ORF">C5167_024068</name>
</gene>
<evidence type="ECO:0000256" key="1">
    <source>
        <dbReference type="ARBA" id="ARBA00022679"/>
    </source>
</evidence>
<dbReference type="Gramene" id="RZC62301">
    <property type="protein sequence ID" value="RZC62301"/>
    <property type="gene ID" value="C5167_024068"/>
</dbReference>